<dbReference type="Pfam" id="PF00528">
    <property type="entry name" value="BPD_transp_1"/>
    <property type="match status" value="1"/>
</dbReference>
<dbReference type="CDD" id="cd06261">
    <property type="entry name" value="TM_PBP2"/>
    <property type="match status" value="1"/>
</dbReference>
<keyword evidence="9" id="KW-1185">Reference proteome</keyword>
<gene>
    <name evidence="8" type="ORF">ADL15_16635</name>
</gene>
<dbReference type="GO" id="GO:0005886">
    <property type="term" value="C:plasma membrane"/>
    <property type="evidence" value="ECO:0007669"/>
    <property type="project" value="UniProtKB-SubCell"/>
</dbReference>
<dbReference type="InterPro" id="IPR035906">
    <property type="entry name" value="MetI-like_sf"/>
</dbReference>
<organism evidence="8 9">
    <name type="scientific">Actinoplanes awajinensis subsp. mycoplanecinus</name>
    <dbReference type="NCBI Taxonomy" id="135947"/>
    <lineage>
        <taxon>Bacteria</taxon>
        <taxon>Bacillati</taxon>
        <taxon>Actinomycetota</taxon>
        <taxon>Actinomycetes</taxon>
        <taxon>Micromonosporales</taxon>
        <taxon>Micromonosporaceae</taxon>
        <taxon>Actinoplanes</taxon>
    </lineage>
</organism>
<evidence type="ECO:0000256" key="4">
    <source>
        <dbReference type="ARBA" id="ARBA00022989"/>
    </source>
</evidence>
<keyword evidence="5 6" id="KW-0472">Membrane</keyword>
<name>A0A0X3UNQ8_9ACTN</name>
<dbReference type="PANTHER" id="PTHR30177">
    <property type="entry name" value="GLYCINE BETAINE/L-PROLINE TRANSPORT SYSTEM PERMEASE PROTEIN PROW"/>
    <property type="match status" value="1"/>
</dbReference>
<evidence type="ECO:0000256" key="1">
    <source>
        <dbReference type="ARBA" id="ARBA00004141"/>
    </source>
</evidence>
<dbReference type="Gene3D" id="1.10.3720.10">
    <property type="entry name" value="MetI-like"/>
    <property type="match status" value="1"/>
</dbReference>
<comment type="subcellular location">
    <subcellularLocation>
        <location evidence="6">Cell membrane</location>
        <topology evidence="6">Multi-pass membrane protein</topology>
    </subcellularLocation>
    <subcellularLocation>
        <location evidence="1">Membrane</location>
        <topology evidence="1">Multi-pass membrane protein</topology>
    </subcellularLocation>
</comment>
<comment type="caution">
    <text evidence="8">The sequence shown here is derived from an EMBL/GenBank/DDBJ whole genome shotgun (WGS) entry which is preliminary data.</text>
</comment>
<keyword evidence="2 6" id="KW-0813">Transport</keyword>
<dbReference type="EMBL" id="LLZH01000122">
    <property type="protein sequence ID" value="KUL34259.1"/>
    <property type="molecule type" value="Genomic_DNA"/>
</dbReference>
<dbReference type="InterPro" id="IPR000515">
    <property type="entry name" value="MetI-like"/>
</dbReference>
<feature type="transmembrane region" description="Helical" evidence="6">
    <location>
        <begin position="78"/>
        <end position="97"/>
    </location>
</feature>
<dbReference type="GO" id="GO:0055085">
    <property type="term" value="P:transmembrane transport"/>
    <property type="evidence" value="ECO:0007669"/>
    <property type="project" value="InterPro"/>
</dbReference>
<feature type="transmembrane region" description="Helical" evidence="6">
    <location>
        <begin position="131"/>
        <end position="160"/>
    </location>
</feature>
<dbReference type="Proteomes" id="UP000053244">
    <property type="component" value="Unassembled WGS sequence"/>
</dbReference>
<dbReference type="PROSITE" id="PS50928">
    <property type="entry name" value="ABC_TM1"/>
    <property type="match status" value="1"/>
</dbReference>
<dbReference type="PANTHER" id="PTHR30177:SF4">
    <property type="entry name" value="OSMOPROTECTANT IMPORT PERMEASE PROTEIN OSMW"/>
    <property type="match status" value="1"/>
</dbReference>
<dbReference type="SUPFAM" id="SSF161098">
    <property type="entry name" value="MetI-like"/>
    <property type="match status" value="1"/>
</dbReference>
<comment type="similarity">
    <text evidence="6">Belongs to the binding-protein-dependent transport system permease family.</text>
</comment>
<sequence length="218" mass="23443">MIQYLTNNHEVVLAALQQHIYLALLPILIGLVVALPIGYLGVRFPWFYHPLVNVCGVLYSIPSLALFVFLPVLLGTKILAPVNIVVALTIYTVALLARTVADGLRSVDPVITQSATAMGYRRLRRLFDVELPVALPVILAGLRVATVSNISLVSVGALIGVGGLGQLFTRGFQLFYLEPIIIGIILSVLLAGLADLIIVLVQRALTPWTRHQHGGGAA</sequence>
<keyword evidence="4 6" id="KW-1133">Transmembrane helix</keyword>
<feature type="transmembrane region" description="Helical" evidence="6">
    <location>
        <begin position="180"/>
        <end position="201"/>
    </location>
</feature>
<evidence type="ECO:0000259" key="7">
    <source>
        <dbReference type="PROSITE" id="PS50928"/>
    </source>
</evidence>
<proteinExistence type="inferred from homology"/>
<dbReference type="RefSeq" id="WP_067691168.1">
    <property type="nucleotide sequence ID" value="NZ_LLZH01000122.1"/>
</dbReference>
<dbReference type="InterPro" id="IPR051204">
    <property type="entry name" value="ABC_transp_perm/SBD"/>
</dbReference>
<dbReference type="GO" id="GO:0031460">
    <property type="term" value="P:glycine betaine transport"/>
    <property type="evidence" value="ECO:0007669"/>
    <property type="project" value="TreeGrafter"/>
</dbReference>
<evidence type="ECO:0000256" key="3">
    <source>
        <dbReference type="ARBA" id="ARBA00022692"/>
    </source>
</evidence>
<keyword evidence="3 6" id="KW-0812">Transmembrane</keyword>
<feature type="domain" description="ABC transmembrane type-1" evidence="7">
    <location>
        <begin position="16"/>
        <end position="201"/>
    </location>
</feature>
<protein>
    <submittedName>
        <fullName evidence="8">ABC transporter permease</fullName>
    </submittedName>
</protein>
<feature type="transmembrane region" description="Helical" evidence="6">
    <location>
        <begin position="51"/>
        <end position="72"/>
    </location>
</feature>
<evidence type="ECO:0000256" key="2">
    <source>
        <dbReference type="ARBA" id="ARBA00022448"/>
    </source>
</evidence>
<evidence type="ECO:0000313" key="9">
    <source>
        <dbReference type="Proteomes" id="UP000053244"/>
    </source>
</evidence>
<dbReference type="AlphaFoldDB" id="A0A0X3UNQ8"/>
<evidence type="ECO:0000313" key="8">
    <source>
        <dbReference type="EMBL" id="KUL34259.1"/>
    </source>
</evidence>
<feature type="transmembrane region" description="Helical" evidence="6">
    <location>
        <begin position="20"/>
        <end position="39"/>
    </location>
</feature>
<reference evidence="8 9" key="1">
    <citation type="submission" date="2015-10" db="EMBL/GenBank/DDBJ databases">
        <authorList>
            <person name="Gilbert D.G."/>
        </authorList>
    </citation>
    <scope>NUCLEOTIDE SEQUENCE [LARGE SCALE GENOMIC DNA]</scope>
    <source>
        <strain evidence="8 9">NRRL B-16712</strain>
    </source>
</reference>
<dbReference type="OrthoDB" id="3233284at2"/>
<evidence type="ECO:0000256" key="6">
    <source>
        <dbReference type="RuleBase" id="RU363032"/>
    </source>
</evidence>
<evidence type="ECO:0000256" key="5">
    <source>
        <dbReference type="ARBA" id="ARBA00023136"/>
    </source>
</evidence>
<accession>A0A0X3UNQ8</accession>